<proteinExistence type="predicted"/>
<dbReference type="AlphaFoldDB" id="A0A7S4LIV6"/>
<sequence length="107" mass="12463">MLWGARAHRLHASGESAGTDSAWGLWNVGNWNWNCWNARKNKRDRWQKSESSRRDLIVSVKKYVEKLIKNKCGAVTIAGKEIRDHELRLLEAAITVKEWDHGYENLF</sequence>
<reference evidence="1" key="1">
    <citation type="submission" date="2021-01" db="EMBL/GenBank/DDBJ databases">
        <authorList>
            <person name="Corre E."/>
            <person name="Pelletier E."/>
            <person name="Niang G."/>
            <person name="Scheremetjew M."/>
            <person name="Finn R."/>
            <person name="Kale V."/>
            <person name="Holt S."/>
            <person name="Cochrane G."/>
            <person name="Meng A."/>
            <person name="Brown T."/>
            <person name="Cohen L."/>
        </authorList>
    </citation>
    <scope>NUCLEOTIDE SEQUENCE</scope>
    <source>
        <strain evidence="1">CCMP1594</strain>
    </source>
</reference>
<protein>
    <submittedName>
        <fullName evidence="1">Uncharacterized protein</fullName>
    </submittedName>
</protein>
<dbReference type="EMBL" id="HBJA01126453">
    <property type="protein sequence ID" value="CAE0832263.1"/>
    <property type="molecule type" value="Transcribed_RNA"/>
</dbReference>
<organism evidence="1">
    <name type="scientific">Eutreptiella gymnastica</name>
    <dbReference type="NCBI Taxonomy" id="73025"/>
    <lineage>
        <taxon>Eukaryota</taxon>
        <taxon>Discoba</taxon>
        <taxon>Euglenozoa</taxon>
        <taxon>Euglenida</taxon>
        <taxon>Spirocuta</taxon>
        <taxon>Euglenophyceae</taxon>
        <taxon>Eutreptiales</taxon>
        <taxon>Eutreptiaceae</taxon>
        <taxon>Eutreptiella</taxon>
    </lineage>
</organism>
<evidence type="ECO:0000313" key="1">
    <source>
        <dbReference type="EMBL" id="CAE0832263.1"/>
    </source>
</evidence>
<accession>A0A7S4LIV6</accession>
<name>A0A7S4LIV6_9EUGL</name>
<gene>
    <name evidence="1" type="ORF">EGYM00163_LOCUS43546</name>
</gene>